<protein>
    <submittedName>
        <fullName evidence="1">Uncharacterized protein</fullName>
    </submittedName>
</protein>
<keyword evidence="2" id="KW-1185">Reference proteome</keyword>
<gene>
    <name evidence="1" type="ORF">V6E02_12900</name>
</gene>
<feature type="non-terminal residue" evidence="1">
    <location>
        <position position="73"/>
    </location>
</feature>
<dbReference type="EMBL" id="JBAJEX010000025">
    <property type="protein sequence ID" value="MEO1768095.1"/>
    <property type="molecule type" value="Genomic_DNA"/>
</dbReference>
<dbReference type="Proteomes" id="UP001482231">
    <property type="component" value="Unassembled WGS sequence"/>
</dbReference>
<comment type="caution">
    <text evidence="1">The sequence shown here is derived from an EMBL/GenBank/DDBJ whole genome shotgun (WGS) entry which is preliminary data.</text>
</comment>
<proteinExistence type="predicted"/>
<name>A0ABV0EJB1_9BURK</name>
<evidence type="ECO:0000313" key="2">
    <source>
        <dbReference type="Proteomes" id="UP001482231"/>
    </source>
</evidence>
<reference evidence="1 2" key="1">
    <citation type="submission" date="2024-02" db="EMBL/GenBank/DDBJ databases">
        <title>New thermophilic sulfur-oxidizing bacteria from a hot springs of the Uzon caldera (Kamchatka, Russia).</title>
        <authorList>
            <person name="Dukat A.M."/>
            <person name="Elcheninov A.G."/>
            <person name="Frolov E.N."/>
        </authorList>
    </citation>
    <scope>NUCLEOTIDE SEQUENCE [LARGE SCALE GENOMIC DNA]</scope>
    <source>
        <strain evidence="1 2">AK1</strain>
    </source>
</reference>
<organism evidence="1 2">
    <name type="scientific">Thiobacter aerophilum</name>
    <dbReference type="NCBI Taxonomy" id="3121275"/>
    <lineage>
        <taxon>Bacteria</taxon>
        <taxon>Pseudomonadati</taxon>
        <taxon>Pseudomonadota</taxon>
        <taxon>Betaproteobacteria</taxon>
        <taxon>Burkholderiales</taxon>
        <taxon>Thiobacteraceae</taxon>
        <taxon>Thiobacter</taxon>
    </lineage>
</organism>
<dbReference type="RefSeq" id="WP_347309207.1">
    <property type="nucleotide sequence ID" value="NZ_JBAJEX010000025.1"/>
</dbReference>
<sequence length="73" mass="8404">MAQRSMSAGQQQKLFRRFKRGSRAGMRGSSLVKKLLFIPLAFVVLLLLAISFFEGRKAYWDYQVRKMCEKDGG</sequence>
<evidence type="ECO:0000313" key="1">
    <source>
        <dbReference type="EMBL" id="MEO1768095.1"/>
    </source>
</evidence>
<accession>A0ABV0EJB1</accession>